<protein>
    <submittedName>
        <fullName evidence="2">Benzoate/H(+) symporter BenE family transporter</fullName>
    </submittedName>
    <submittedName>
        <fullName evidence="3">Inner membrane protein ydcO</fullName>
    </submittedName>
</protein>
<keyword evidence="1" id="KW-1133">Transmembrane helix</keyword>
<feature type="transmembrane region" description="Helical" evidence="1">
    <location>
        <begin position="7"/>
        <end position="32"/>
    </location>
</feature>
<reference evidence="2 5" key="2">
    <citation type="submission" date="2020-12" db="EMBL/GenBank/DDBJ databases">
        <title>FDA dAtabase for Regulatory Grade micrObial Sequences (FDA-ARGOS): Supporting development and validation of Infectious Disease Dx tests.</title>
        <authorList>
            <person name="Sproer C."/>
            <person name="Gronow S."/>
            <person name="Severitt S."/>
            <person name="Schroder I."/>
            <person name="Tallon L."/>
            <person name="Sadzewicz L."/>
            <person name="Zhao X."/>
            <person name="Boylan J."/>
            <person name="Ott S."/>
            <person name="Bowen H."/>
            <person name="Vavikolanu K."/>
            <person name="Mehta A."/>
            <person name="Aluvathingal J."/>
            <person name="Nadendla S."/>
            <person name="Lowell S."/>
            <person name="Myers T."/>
            <person name="Yan Y."/>
            <person name="Sichtig H."/>
        </authorList>
    </citation>
    <scope>NUCLEOTIDE SEQUENCE [LARGE SCALE GENOMIC DNA]</scope>
    <source>
        <strain evidence="2 5">FDAARGOS_872</strain>
    </source>
</reference>
<keyword evidence="1" id="KW-0472">Membrane</keyword>
<feature type="transmembrane region" description="Helical" evidence="1">
    <location>
        <begin position="167"/>
        <end position="187"/>
    </location>
</feature>
<dbReference type="PANTHER" id="PTHR30199:SF0">
    <property type="entry name" value="INNER MEMBRANE PROTEIN YDCO"/>
    <property type="match status" value="1"/>
</dbReference>
<gene>
    <name evidence="3" type="primary">ydcO_1</name>
    <name evidence="2" type="ORF">I6G29_03790</name>
    <name evidence="3" type="ORF">NCTC11997_00809</name>
</gene>
<dbReference type="EMBL" id="CP065725">
    <property type="protein sequence ID" value="QPT40708.1"/>
    <property type="molecule type" value="Genomic_DNA"/>
</dbReference>
<dbReference type="AlphaFoldDB" id="A0A378XEE6"/>
<feature type="transmembrane region" description="Helical" evidence="1">
    <location>
        <begin position="143"/>
        <end position="160"/>
    </location>
</feature>
<dbReference type="OrthoDB" id="9792424at2"/>
<dbReference type="EMBL" id="UGSB01000001">
    <property type="protein sequence ID" value="SUA52508.1"/>
    <property type="molecule type" value="Genomic_DNA"/>
</dbReference>
<dbReference type="GO" id="GO:0005886">
    <property type="term" value="C:plasma membrane"/>
    <property type="evidence" value="ECO:0007669"/>
    <property type="project" value="TreeGrafter"/>
</dbReference>
<dbReference type="NCBIfam" id="TIGR00843">
    <property type="entry name" value="benE"/>
    <property type="match status" value="1"/>
</dbReference>
<feature type="transmembrane region" description="Helical" evidence="1">
    <location>
        <begin position="295"/>
        <end position="315"/>
    </location>
</feature>
<proteinExistence type="predicted"/>
<reference evidence="3 4" key="1">
    <citation type="submission" date="2018-06" db="EMBL/GenBank/DDBJ databases">
        <authorList>
            <consortium name="Pathogen Informatics"/>
            <person name="Doyle S."/>
        </authorList>
    </citation>
    <scope>NUCLEOTIDE SEQUENCE [LARGE SCALE GENOMIC DNA]</scope>
    <source>
        <strain evidence="3 4">NCTC11997</strain>
    </source>
</reference>
<keyword evidence="5" id="KW-1185">Reference proteome</keyword>
<keyword evidence="1" id="KW-0812">Transmembrane</keyword>
<organism evidence="3 4">
    <name type="scientific">Oligella ureolytica</name>
    <dbReference type="NCBI Taxonomy" id="90244"/>
    <lineage>
        <taxon>Bacteria</taxon>
        <taxon>Pseudomonadati</taxon>
        <taxon>Pseudomonadota</taxon>
        <taxon>Betaproteobacteria</taxon>
        <taxon>Burkholderiales</taxon>
        <taxon>Alcaligenaceae</taxon>
        <taxon>Oligella</taxon>
    </lineage>
</organism>
<evidence type="ECO:0000313" key="3">
    <source>
        <dbReference type="EMBL" id="SUA52508.1"/>
    </source>
</evidence>
<feature type="transmembrane region" description="Helical" evidence="1">
    <location>
        <begin position="70"/>
        <end position="87"/>
    </location>
</feature>
<dbReference type="InterPro" id="IPR004711">
    <property type="entry name" value="Benzoate_Transporter"/>
</dbReference>
<evidence type="ECO:0000313" key="4">
    <source>
        <dbReference type="Proteomes" id="UP000254603"/>
    </source>
</evidence>
<evidence type="ECO:0000313" key="5">
    <source>
        <dbReference type="Proteomes" id="UP000594903"/>
    </source>
</evidence>
<sequence length="397" mass="41740">MLKDISLSAVVAGLLAVIIAYAGPLIIVFQVATLAGVSTDMMMSWVWGISMGVGISGIFLSYVSKMPIMTGWSVPGTVLLLSLFPTLTVPEMVGAHMLAGLIIVLIGISGSFDKLMAWIPQGVAGGMLAGLLFQFGAAAFNTIGSSPLLLVLMLSVYLLGKRYFSRYSIVAVFATGLLFVIVTGQLHTEQFNLQWVTPQLIVPEFSVFSILSLSIPLVLVSLSGQYLPGMAILRVDGYRNVKSRPIMVVTGATSALNALTGAPSIVLGAISAAIATGPDSHPNPDKRYIAGISNGVFYIIGAFCTSAIVTLFAVFPAELVAILAGLALMSSINGNIVLAVEDKENREAALLTFIATASGMSFLGLASAFWGIVIGMAAALLFNPKLRAGFRPLLFKR</sequence>
<feature type="transmembrane region" description="Helical" evidence="1">
    <location>
        <begin position="207"/>
        <end position="227"/>
    </location>
</feature>
<feature type="transmembrane region" description="Helical" evidence="1">
    <location>
        <begin position="320"/>
        <end position="340"/>
    </location>
</feature>
<dbReference type="GO" id="GO:0042925">
    <property type="term" value="F:benzoate transmembrane transporter activity"/>
    <property type="evidence" value="ECO:0007669"/>
    <property type="project" value="InterPro"/>
</dbReference>
<accession>A0A378XEE6</accession>
<dbReference type="Proteomes" id="UP000254603">
    <property type="component" value="Unassembled WGS sequence"/>
</dbReference>
<dbReference type="RefSeq" id="WP_018573280.1">
    <property type="nucleotide sequence ID" value="NZ_CP065725.1"/>
</dbReference>
<evidence type="ECO:0000256" key="1">
    <source>
        <dbReference type="SAM" id="Phobius"/>
    </source>
</evidence>
<evidence type="ECO:0000313" key="2">
    <source>
        <dbReference type="EMBL" id="QPT40708.1"/>
    </source>
</evidence>
<feature type="transmembrane region" description="Helical" evidence="1">
    <location>
        <begin position="44"/>
        <end position="63"/>
    </location>
</feature>
<name>A0A378XEE6_9BURK</name>
<dbReference type="PANTHER" id="PTHR30199">
    <property type="entry name" value="MFS FAMILY TRANSPORTER, PREDICTED SUBSTRATE BENZOATE"/>
    <property type="match status" value="1"/>
</dbReference>
<feature type="transmembrane region" description="Helical" evidence="1">
    <location>
        <begin position="360"/>
        <end position="382"/>
    </location>
</feature>
<feature type="transmembrane region" description="Helical" evidence="1">
    <location>
        <begin position="119"/>
        <end position="137"/>
    </location>
</feature>
<dbReference type="STRING" id="1122619.GCA_000373745_00095"/>
<feature type="transmembrane region" description="Helical" evidence="1">
    <location>
        <begin position="248"/>
        <end position="275"/>
    </location>
</feature>
<dbReference type="Proteomes" id="UP000594903">
    <property type="component" value="Chromosome"/>
</dbReference>
<dbReference type="Pfam" id="PF03594">
    <property type="entry name" value="BenE"/>
    <property type="match status" value="1"/>
</dbReference>
<feature type="transmembrane region" description="Helical" evidence="1">
    <location>
        <begin position="93"/>
        <end position="112"/>
    </location>
</feature>